<name>A0ABX2H5N3_9FIRM</name>
<dbReference type="InterPro" id="IPR000620">
    <property type="entry name" value="EamA_dom"/>
</dbReference>
<feature type="transmembrane region" description="Helical" evidence="7">
    <location>
        <begin position="7"/>
        <end position="24"/>
    </location>
</feature>
<evidence type="ECO:0000256" key="4">
    <source>
        <dbReference type="ARBA" id="ARBA00022692"/>
    </source>
</evidence>
<reference evidence="9 10" key="1">
    <citation type="journal article" date="2020" name="Cell Host Microbe">
        <title>Functional and Genomic Variation between Human-Derived Isolates of Lachnospiraceae Reveals Inter- and Intra-Species Diversity.</title>
        <authorList>
            <person name="Sorbara M.T."/>
            <person name="Littmann E.R."/>
            <person name="Fontana E."/>
            <person name="Moody T.U."/>
            <person name="Kohout C.E."/>
            <person name="Gjonbalaj M."/>
            <person name="Eaton V."/>
            <person name="Seok R."/>
            <person name="Leiner I.M."/>
            <person name="Pamer E.G."/>
        </authorList>
    </citation>
    <scope>NUCLEOTIDE SEQUENCE [LARGE SCALE GENOMIC DNA]</scope>
    <source>
        <strain evidence="9 10">MSK.17.74</strain>
    </source>
</reference>
<feature type="transmembrane region" description="Helical" evidence="7">
    <location>
        <begin position="246"/>
        <end position="270"/>
    </location>
</feature>
<gene>
    <name evidence="9" type="ORF">G5B17_08475</name>
</gene>
<feature type="domain" description="EamA" evidence="8">
    <location>
        <begin position="153"/>
        <end position="293"/>
    </location>
</feature>
<evidence type="ECO:0000256" key="6">
    <source>
        <dbReference type="ARBA" id="ARBA00023136"/>
    </source>
</evidence>
<evidence type="ECO:0000256" key="1">
    <source>
        <dbReference type="ARBA" id="ARBA00004651"/>
    </source>
</evidence>
<comment type="subcellular location">
    <subcellularLocation>
        <location evidence="1">Cell membrane</location>
        <topology evidence="1">Multi-pass membrane protein</topology>
    </subcellularLocation>
</comment>
<dbReference type="PANTHER" id="PTHR32322">
    <property type="entry name" value="INNER MEMBRANE TRANSPORTER"/>
    <property type="match status" value="1"/>
</dbReference>
<feature type="transmembrane region" description="Helical" evidence="7">
    <location>
        <begin position="186"/>
        <end position="208"/>
    </location>
</feature>
<comment type="caution">
    <text evidence="9">The sequence shown here is derived from an EMBL/GenBank/DDBJ whole genome shotgun (WGS) entry which is preliminary data.</text>
</comment>
<evidence type="ECO:0000259" key="8">
    <source>
        <dbReference type="Pfam" id="PF00892"/>
    </source>
</evidence>
<keyword evidence="4 7" id="KW-0812">Transmembrane</keyword>
<organism evidence="9 10">
    <name type="scientific">Blautia faecis</name>
    <dbReference type="NCBI Taxonomy" id="871665"/>
    <lineage>
        <taxon>Bacteria</taxon>
        <taxon>Bacillati</taxon>
        <taxon>Bacillota</taxon>
        <taxon>Clostridia</taxon>
        <taxon>Lachnospirales</taxon>
        <taxon>Lachnospiraceae</taxon>
        <taxon>Blautia</taxon>
    </lineage>
</organism>
<evidence type="ECO:0000313" key="9">
    <source>
        <dbReference type="EMBL" id="NSG85469.1"/>
    </source>
</evidence>
<feature type="transmembrane region" description="Helical" evidence="7">
    <location>
        <begin position="154"/>
        <end position="174"/>
    </location>
</feature>
<dbReference type="InterPro" id="IPR050638">
    <property type="entry name" value="AA-Vitamin_Transporters"/>
</dbReference>
<sequence length="306" mass="34101">MAEEKKSLFPLLILPVIWGTYYVASQKLVGFTSSFTSGLSIRFVVMLALIVIMAKRGELGLLWKTEGVRARLVMIGTLGFLLDWTAFLGLSMSSAATGTALLKCDVLMVNIISVIVYKQKFTWKAWVCTFVMLFGVFMVMGIDFTNFKIAEPGNIFFLLSALFVSINAFVIKSVQLDKKNPICDDVVAFYNNFITMIFFTAASLIAGTVKEVQNIFTDKYVALALLFAAAGQTLVYVVYYHNLRNYPVWLVKVFLLFMPIVSTIITFVLFGEHMVGKQYIGMAVVILGALGILMQQKAMPADKNKI</sequence>
<feature type="transmembrane region" description="Helical" evidence="7">
    <location>
        <begin position="123"/>
        <end position="142"/>
    </location>
</feature>
<keyword evidence="3" id="KW-1003">Cell membrane</keyword>
<proteinExistence type="inferred from homology"/>
<feature type="domain" description="EamA" evidence="8">
    <location>
        <begin position="11"/>
        <end position="140"/>
    </location>
</feature>
<feature type="transmembrane region" description="Helical" evidence="7">
    <location>
        <begin position="30"/>
        <end position="52"/>
    </location>
</feature>
<evidence type="ECO:0000256" key="5">
    <source>
        <dbReference type="ARBA" id="ARBA00022989"/>
    </source>
</evidence>
<dbReference type="PANTHER" id="PTHR32322:SF18">
    <property type="entry name" value="S-ADENOSYLMETHIONINE_S-ADENOSYLHOMOCYSTEINE TRANSPORTER"/>
    <property type="match status" value="1"/>
</dbReference>
<evidence type="ECO:0000256" key="2">
    <source>
        <dbReference type="ARBA" id="ARBA00007362"/>
    </source>
</evidence>
<dbReference type="RefSeq" id="WP_173717218.1">
    <property type="nucleotide sequence ID" value="NZ_JAAINN010000041.1"/>
</dbReference>
<evidence type="ECO:0000256" key="7">
    <source>
        <dbReference type="SAM" id="Phobius"/>
    </source>
</evidence>
<dbReference type="EMBL" id="JAAITS010000020">
    <property type="protein sequence ID" value="NSG85469.1"/>
    <property type="molecule type" value="Genomic_DNA"/>
</dbReference>
<dbReference type="Proteomes" id="UP001644719">
    <property type="component" value="Unassembled WGS sequence"/>
</dbReference>
<feature type="transmembrane region" description="Helical" evidence="7">
    <location>
        <begin position="276"/>
        <end position="294"/>
    </location>
</feature>
<keyword evidence="5 7" id="KW-1133">Transmembrane helix</keyword>
<feature type="transmembrane region" description="Helical" evidence="7">
    <location>
        <begin position="96"/>
        <end position="116"/>
    </location>
</feature>
<feature type="transmembrane region" description="Helical" evidence="7">
    <location>
        <begin position="220"/>
        <end position="239"/>
    </location>
</feature>
<dbReference type="Pfam" id="PF00892">
    <property type="entry name" value="EamA"/>
    <property type="match status" value="2"/>
</dbReference>
<accession>A0ABX2H5N3</accession>
<comment type="similarity">
    <text evidence="2">Belongs to the EamA transporter family.</text>
</comment>
<dbReference type="SUPFAM" id="SSF103481">
    <property type="entry name" value="Multidrug resistance efflux transporter EmrE"/>
    <property type="match status" value="2"/>
</dbReference>
<evidence type="ECO:0000313" key="10">
    <source>
        <dbReference type="Proteomes" id="UP001644719"/>
    </source>
</evidence>
<keyword evidence="6 7" id="KW-0472">Membrane</keyword>
<evidence type="ECO:0000256" key="3">
    <source>
        <dbReference type="ARBA" id="ARBA00022475"/>
    </source>
</evidence>
<dbReference type="InterPro" id="IPR037185">
    <property type="entry name" value="EmrE-like"/>
</dbReference>
<keyword evidence="10" id="KW-1185">Reference proteome</keyword>
<protein>
    <submittedName>
        <fullName evidence="9">DMT family transporter</fullName>
    </submittedName>
</protein>
<feature type="transmembrane region" description="Helical" evidence="7">
    <location>
        <begin position="72"/>
        <end position="90"/>
    </location>
</feature>